<reference evidence="4 5" key="1">
    <citation type="submission" date="2020-08" db="EMBL/GenBank/DDBJ databases">
        <title>Sequencing the genomes of 1000 actinobacteria strains.</title>
        <authorList>
            <person name="Klenk H.-P."/>
        </authorList>
    </citation>
    <scope>NUCLEOTIDE SEQUENCE [LARGE SCALE GENOMIC DNA]</scope>
    <source>
        <strain evidence="4 5">DSM 43582</strain>
    </source>
</reference>
<protein>
    <submittedName>
        <fullName evidence="4">Fic family protein</fullName>
    </submittedName>
</protein>
<dbReference type="InterPro" id="IPR036597">
    <property type="entry name" value="Fido-like_dom_sf"/>
</dbReference>
<gene>
    <name evidence="4" type="ORF">BJY24_003927</name>
</gene>
<evidence type="ECO:0000259" key="3">
    <source>
        <dbReference type="PROSITE" id="PS51459"/>
    </source>
</evidence>
<proteinExistence type="predicted"/>
<dbReference type="GO" id="GO:0005524">
    <property type="term" value="F:ATP binding"/>
    <property type="evidence" value="ECO:0007669"/>
    <property type="project" value="UniProtKB-KW"/>
</dbReference>
<evidence type="ECO:0000313" key="5">
    <source>
        <dbReference type="Proteomes" id="UP000540412"/>
    </source>
</evidence>
<keyword evidence="2" id="KW-0067">ATP-binding</keyword>
<dbReference type="PROSITE" id="PS51459">
    <property type="entry name" value="FIDO"/>
    <property type="match status" value="1"/>
</dbReference>
<dbReference type="Pfam" id="PF02661">
    <property type="entry name" value="Fic"/>
    <property type="match status" value="1"/>
</dbReference>
<evidence type="ECO:0000313" key="4">
    <source>
        <dbReference type="EMBL" id="MBB5915060.1"/>
    </source>
</evidence>
<accession>A0A7W9UJV7</accession>
<comment type="caution">
    <text evidence="4">The sequence shown here is derived from an EMBL/GenBank/DDBJ whole genome shotgun (WGS) entry which is preliminary data.</text>
</comment>
<feature type="domain" description="Fido" evidence="3">
    <location>
        <begin position="10"/>
        <end position="159"/>
    </location>
</feature>
<dbReference type="Gene3D" id="1.10.3290.10">
    <property type="entry name" value="Fido-like domain"/>
    <property type="match status" value="1"/>
</dbReference>
<dbReference type="InterPro" id="IPR003812">
    <property type="entry name" value="Fido"/>
</dbReference>
<sequence length="273" mass="29649">MVDTAGSGPITVSALLDAHEILMAPDYYTARDSGRFRDAQNWIGGSDYTPIDAMFVPPPPDLVPELMDDLLTFANRTDLPILAQAAIAHAQFESIHPFTDGNGRIGRALISAVLRRRGFTKRVTVPLASAMLADTRRYFTQLDSYRDGDADSFVEYVAHATIHASEASQDSARALAELPARWKSVARPRAKSADETLLSALLDTPIFNADTAQRITGATESSTYRALARLTEVGILEVLSANKRNRIWAAVDVLAELDALSAAIGKRTIDHLG</sequence>
<feature type="binding site" evidence="2">
    <location>
        <begin position="100"/>
        <end position="107"/>
    </location>
    <ligand>
        <name>ATP</name>
        <dbReference type="ChEBI" id="CHEBI:30616"/>
    </ligand>
</feature>
<dbReference type="Proteomes" id="UP000540412">
    <property type="component" value="Unassembled WGS sequence"/>
</dbReference>
<keyword evidence="2" id="KW-0547">Nucleotide-binding</keyword>
<name>A0A7W9UJV7_9NOCA</name>
<feature type="active site" evidence="1">
    <location>
        <position position="96"/>
    </location>
</feature>
<dbReference type="AlphaFoldDB" id="A0A7W9UJV7"/>
<dbReference type="PANTHER" id="PTHR13504:SF38">
    <property type="entry name" value="FIDO DOMAIN-CONTAINING PROTEIN"/>
    <property type="match status" value="1"/>
</dbReference>
<dbReference type="PANTHER" id="PTHR13504">
    <property type="entry name" value="FIDO DOMAIN-CONTAINING PROTEIN DDB_G0283145"/>
    <property type="match status" value="1"/>
</dbReference>
<evidence type="ECO:0000256" key="1">
    <source>
        <dbReference type="PIRSR" id="PIRSR640198-1"/>
    </source>
</evidence>
<organism evidence="4 5">
    <name type="scientific">Nocardia transvalensis</name>
    <dbReference type="NCBI Taxonomy" id="37333"/>
    <lineage>
        <taxon>Bacteria</taxon>
        <taxon>Bacillati</taxon>
        <taxon>Actinomycetota</taxon>
        <taxon>Actinomycetes</taxon>
        <taxon>Mycobacteriales</taxon>
        <taxon>Nocardiaceae</taxon>
        <taxon>Nocardia</taxon>
    </lineage>
</organism>
<keyword evidence="5" id="KW-1185">Reference proteome</keyword>
<dbReference type="SUPFAM" id="SSF140931">
    <property type="entry name" value="Fic-like"/>
    <property type="match status" value="1"/>
</dbReference>
<dbReference type="EMBL" id="JACHIT010000001">
    <property type="protein sequence ID" value="MBB5915060.1"/>
    <property type="molecule type" value="Genomic_DNA"/>
</dbReference>
<evidence type="ECO:0000256" key="2">
    <source>
        <dbReference type="PIRSR" id="PIRSR640198-2"/>
    </source>
</evidence>
<dbReference type="InterPro" id="IPR040198">
    <property type="entry name" value="Fido_containing"/>
</dbReference>